<keyword evidence="8" id="KW-1185">Reference proteome</keyword>
<feature type="signal peptide" evidence="6">
    <location>
        <begin position="1"/>
        <end position="26"/>
    </location>
</feature>
<dbReference type="PANTHER" id="PTHR43649:SF33">
    <property type="entry name" value="POLYGALACTURONAN_RHAMNOGALACTURONAN-BINDING PROTEIN YTCQ"/>
    <property type="match status" value="1"/>
</dbReference>
<evidence type="ECO:0000256" key="2">
    <source>
        <dbReference type="ARBA" id="ARBA00022729"/>
    </source>
</evidence>
<dbReference type="PROSITE" id="PS51257">
    <property type="entry name" value="PROKAR_LIPOPROTEIN"/>
    <property type="match status" value="1"/>
</dbReference>
<evidence type="ECO:0000256" key="6">
    <source>
        <dbReference type="SAM" id="SignalP"/>
    </source>
</evidence>
<dbReference type="PANTHER" id="PTHR43649">
    <property type="entry name" value="ARABINOSE-BINDING PROTEIN-RELATED"/>
    <property type="match status" value="1"/>
</dbReference>
<dbReference type="EMBL" id="FPAB01000009">
    <property type="protein sequence ID" value="SFT15446.1"/>
    <property type="molecule type" value="Genomic_DNA"/>
</dbReference>
<keyword evidence="2 6" id="KW-0732">Signal</keyword>
<accession>A0A1I6VP15</accession>
<protein>
    <submittedName>
        <fullName evidence="7">Multiple sugar transport system substrate-binding protein</fullName>
    </submittedName>
</protein>
<dbReference type="InterPro" id="IPR006059">
    <property type="entry name" value="SBP"/>
</dbReference>
<evidence type="ECO:0000256" key="5">
    <source>
        <dbReference type="ARBA" id="ARBA00023288"/>
    </source>
</evidence>
<feature type="chain" id="PRO_5011625108" evidence="6">
    <location>
        <begin position="27"/>
        <end position="434"/>
    </location>
</feature>
<dbReference type="Proteomes" id="UP000198873">
    <property type="component" value="Unassembled WGS sequence"/>
</dbReference>
<reference evidence="8" key="1">
    <citation type="submission" date="2016-10" db="EMBL/GenBank/DDBJ databases">
        <authorList>
            <person name="Varghese N."/>
            <person name="Submissions S."/>
        </authorList>
    </citation>
    <scope>NUCLEOTIDE SEQUENCE [LARGE SCALE GENOMIC DNA]</scope>
    <source>
        <strain evidence="8">CGMCC 4.7047</strain>
    </source>
</reference>
<evidence type="ECO:0000313" key="8">
    <source>
        <dbReference type="Proteomes" id="UP000198873"/>
    </source>
</evidence>
<keyword evidence="7" id="KW-0813">Transport</keyword>
<evidence type="ECO:0000313" key="7">
    <source>
        <dbReference type="EMBL" id="SFT15446.1"/>
    </source>
</evidence>
<evidence type="ECO:0000256" key="3">
    <source>
        <dbReference type="ARBA" id="ARBA00023136"/>
    </source>
</evidence>
<keyword evidence="1" id="KW-1003">Cell membrane</keyword>
<organism evidence="7 8">
    <name type="scientific">Streptomyces harbinensis</name>
    <dbReference type="NCBI Taxonomy" id="1176198"/>
    <lineage>
        <taxon>Bacteria</taxon>
        <taxon>Bacillati</taxon>
        <taxon>Actinomycetota</taxon>
        <taxon>Actinomycetes</taxon>
        <taxon>Kitasatosporales</taxon>
        <taxon>Streptomycetaceae</taxon>
        <taxon>Streptomyces</taxon>
    </lineage>
</organism>
<keyword evidence="3" id="KW-0472">Membrane</keyword>
<evidence type="ECO:0000256" key="1">
    <source>
        <dbReference type="ARBA" id="ARBA00022475"/>
    </source>
</evidence>
<evidence type="ECO:0000256" key="4">
    <source>
        <dbReference type="ARBA" id="ARBA00023139"/>
    </source>
</evidence>
<dbReference type="Pfam" id="PF01547">
    <property type="entry name" value="SBP_bac_1"/>
    <property type="match status" value="1"/>
</dbReference>
<gene>
    <name evidence="7" type="ORF">SAMN05444716_10964</name>
</gene>
<keyword evidence="4" id="KW-0564">Palmitate</keyword>
<dbReference type="AlphaFoldDB" id="A0A1I6VP15"/>
<dbReference type="CDD" id="cd13585">
    <property type="entry name" value="PBP2_TMBP_like"/>
    <property type="match status" value="1"/>
</dbReference>
<dbReference type="SUPFAM" id="SSF53850">
    <property type="entry name" value="Periplasmic binding protein-like II"/>
    <property type="match status" value="1"/>
</dbReference>
<dbReference type="InterPro" id="IPR050490">
    <property type="entry name" value="Bact_solute-bd_prot1"/>
</dbReference>
<keyword evidence="5" id="KW-0449">Lipoprotein</keyword>
<sequence>MFRRRSRRAIRIVPLLMAALLLASCAVPGTGEDRPVTLTYWSWTSGSQELADRFNATHDHIRVTFEKVPAGTAGGYSKMFNAVKAGKAPDVVAVEYPQLPGFVTQQVLQPLDPYGVTDLGDQYPDWAWRQVALGGQVYGLPMNIGPTVMFYRTDLFAEYGLTPPTTWEEFRTTAETVAAEHPGVTLTNFGTNDAALLAGLAWQAGARWFDSGSGHWQVDATDEAGARFAGYWESLVDDGLVTARPTFAEQHVTQLQQGTSLTVLAAPWTAANIQRFAPDLAGRWGAAPLPAWPEGPASGNYGGSSLAVPRGADHPEEAMEFIRWVSTSPDAVEAVAQVNTSYPANTTLTDHWGTAIEAANPYVAGMDLPAAAGAAARTVNPAWEWGPDMTEGFARLVDEATAWIGRPEGIRTALARWQDATVDQLRQRGFTVPE</sequence>
<dbReference type="STRING" id="1176198.SAMN05444716_10964"/>
<dbReference type="RefSeq" id="WP_380979743.1">
    <property type="nucleotide sequence ID" value="NZ_JBHUTK010000006.1"/>
</dbReference>
<dbReference type="Gene3D" id="3.40.190.10">
    <property type="entry name" value="Periplasmic binding protein-like II"/>
    <property type="match status" value="3"/>
</dbReference>
<proteinExistence type="predicted"/>
<keyword evidence="7" id="KW-0762">Sugar transport</keyword>
<name>A0A1I6VP15_9ACTN</name>